<accession>A0A554N9L6</accession>
<comment type="caution">
    <text evidence="1">The sequence shown here is derived from an EMBL/GenBank/DDBJ whole genome shotgun (WGS) entry which is preliminary data.</text>
</comment>
<organism evidence="1 2">
    <name type="scientific">Haloglomus irregulare</name>
    <dbReference type="NCBI Taxonomy" id="2234134"/>
    <lineage>
        <taxon>Archaea</taxon>
        <taxon>Methanobacteriati</taxon>
        <taxon>Methanobacteriota</taxon>
        <taxon>Stenosarchaea group</taxon>
        <taxon>Halobacteria</taxon>
        <taxon>Halobacteriales</taxon>
        <taxon>Natronomonadaceae</taxon>
        <taxon>Haloglomus</taxon>
    </lineage>
</organism>
<keyword evidence="2" id="KW-1185">Reference proteome</keyword>
<protein>
    <submittedName>
        <fullName evidence="1">Ribonucleoside-diphosphate reductase</fullName>
    </submittedName>
</protein>
<dbReference type="AlphaFoldDB" id="A0A554N9L6"/>
<dbReference type="InParanoid" id="A0A554N9L6"/>
<evidence type="ECO:0000313" key="1">
    <source>
        <dbReference type="EMBL" id="TSD14106.1"/>
    </source>
</evidence>
<dbReference type="GO" id="GO:0016491">
    <property type="term" value="F:oxidoreductase activity"/>
    <property type="evidence" value="ECO:0007669"/>
    <property type="project" value="InterPro"/>
</dbReference>
<name>A0A554N9L6_9EURY</name>
<dbReference type="Proteomes" id="UP000319894">
    <property type="component" value="Unassembled WGS sequence"/>
</dbReference>
<dbReference type="EMBL" id="QMDX01000005">
    <property type="protein sequence ID" value="TSD14106.1"/>
    <property type="molecule type" value="Genomic_DNA"/>
</dbReference>
<dbReference type="Gene3D" id="1.10.620.20">
    <property type="entry name" value="Ribonucleotide Reductase, subunit A"/>
    <property type="match status" value="1"/>
</dbReference>
<dbReference type="RefSeq" id="WP_144262118.1">
    <property type="nucleotide sequence ID" value="NZ_QMDX01000005.1"/>
</dbReference>
<dbReference type="SUPFAM" id="SSF47240">
    <property type="entry name" value="Ferritin-like"/>
    <property type="match status" value="1"/>
</dbReference>
<sequence>MSRYADDGREMRLDPDSFAGGYFKHAVYNHWDPYEDIPDSKLETDLERLIEDDPSAEEFDEFRQLLAQFGAGEEAVTEDLAPMSIVLDDINDQMFISSQIYEEAKHAVFFDRYWRNVVNPAAEELGYEVHSPTAEHYFNDSYVHVFDETERNMAELLQDDSVEQMATAIAHYHVVIESVMAQTGYYSFQEIYGPDDSEITEREMPHLPGVLEGIGYIRSDEGRHVGWGVRKLREWVQEGAVGPQVVRDTLQDLMVHVAKNNNAYEVISDPGAMIAYSRDKLTRRVEIITEQEAEVPDVEELVALDNGTGAAAD</sequence>
<dbReference type="InterPro" id="IPR009078">
    <property type="entry name" value="Ferritin-like_SF"/>
</dbReference>
<dbReference type="OrthoDB" id="156360at2157"/>
<dbReference type="InterPro" id="IPR012348">
    <property type="entry name" value="RNR-like"/>
</dbReference>
<evidence type="ECO:0000313" key="2">
    <source>
        <dbReference type="Proteomes" id="UP000319894"/>
    </source>
</evidence>
<proteinExistence type="predicted"/>
<reference evidence="1 2" key="1">
    <citation type="submission" date="2018-06" db="EMBL/GenBank/DDBJ databases">
        <title>Natronomonas sp. F16-60 a new haloarchaeon isolated from a solar saltern of Isla Cristina, Huelva, Spain.</title>
        <authorList>
            <person name="Duran-Viseras A."/>
            <person name="Sanchez-Porro C."/>
            <person name="Ventosa A."/>
        </authorList>
    </citation>
    <scope>NUCLEOTIDE SEQUENCE [LARGE SCALE GENOMIC DNA]</scope>
    <source>
        <strain evidence="1 2">F16-60</strain>
    </source>
</reference>
<gene>
    <name evidence="1" type="ORF">DP107_10530</name>
</gene>